<proteinExistence type="predicted"/>
<evidence type="ECO:0000256" key="1">
    <source>
        <dbReference type="SAM" id="MobiDB-lite"/>
    </source>
</evidence>
<name>A0A1Y5IIK3_OSTTA</name>
<sequence>MNSSLLPSKLSSSQQTRPPLRSPIASVTVPHQPIRSTATVPTIHRRPDAANPFLAPSRPTLGRTRTPLAPSSRPLRAPVAERPERSSVLCAPTERQSGSSTVSTSS</sequence>
<feature type="compositionally biased region" description="Low complexity" evidence="1">
    <location>
        <begin position="1"/>
        <end position="13"/>
    </location>
</feature>
<evidence type="ECO:0000313" key="2">
    <source>
        <dbReference type="EMBL" id="OUS49391.1"/>
    </source>
</evidence>
<protein>
    <submittedName>
        <fullName evidence="2">Uncharacterized protein</fullName>
    </submittedName>
</protein>
<feature type="region of interest" description="Disordered" evidence="1">
    <location>
        <begin position="1"/>
        <end position="106"/>
    </location>
</feature>
<dbReference type="Proteomes" id="UP000195557">
    <property type="component" value="Unassembled WGS sequence"/>
</dbReference>
<feature type="compositionally biased region" description="Low complexity" evidence="1">
    <location>
        <begin position="97"/>
        <end position="106"/>
    </location>
</feature>
<gene>
    <name evidence="2" type="ORF">BE221DRAFT_65225</name>
</gene>
<dbReference type="EMBL" id="KZ155771">
    <property type="protein sequence ID" value="OUS49391.1"/>
    <property type="molecule type" value="Genomic_DNA"/>
</dbReference>
<organism evidence="2">
    <name type="scientific">Ostreococcus tauri</name>
    <name type="common">Marine green alga</name>
    <dbReference type="NCBI Taxonomy" id="70448"/>
    <lineage>
        <taxon>Eukaryota</taxon>
        <taxon>Viridiplantae</taxon>
        <taxon>Chlorophyta</taxon>
        <taxon>Mamiellophyceae</taxon>
        <taxon>Mamiellales</taxon>
        <taxon>Bathycoccaceae</taxon>
        <taxon>Ostreococcus</taxon>
    </lineage>
</organism>
<reference evidence="2" key="1">
    <citation type="submission" date="2017-04" db="EMBL/GenBank/DDBJ databases">
        <title>Population genomics of picophytoplankton unveils novel chromosome hypervariability.</title>
        <authorList>
            <consortium name="DOE Joint Genome Institute"/>
            <person name="Blanc-Mathieu R."/>
            <person name="Krasovec M."/>
            <person name="Hebrard M."/>
            <person name="Yau S."/>
            <person name="Desgranges E."/>
            <person name="Martin J."/>
            <person name="Schackwitz W."/>
            <person name="Kuo A."/>
            <person name="Salin G."/>
            <person name="Donnadieu C."/>
            <person name="Desdevises Y."/>
            <person name="Sanchez-Ferandin S."/>
            <person name="Moreau H."/>
            <person name="Rivals E."/>
            <person name="Grigoriev I.V."/>
            <person name="Grimsley N."/>
            <person name="Eyre-Walker A."/>
            <person name="Piganeau G."/>
        </authorList>
    </citation>
    <scope>NUCLEOTIDE SEQUENCE [LARGE SCALE GENOMIC DNA]</scope>
    <source>
        <strain evidence="2">RCC 1115</strain>
    </source>
</reference>
<dbReference type="AlphaFoldDB" id="A0A1Y5IIK3"/>
<accession>A0A1Y5IIK3</accession>